<dbReference type="AlphaFoldDB" id="A0A519BDJ1"/>
<accession>A0A519BDJ1</accession>
<evidence type="ECO:0000259" key="2">
    <source>
        <dbReference type="Pfam" id="PF00857"/>
    </source>
</evidence>
<dbReference type="SUPFAM" id="SSF52499">
    <property type="entry name" value="Isochorismatase-like hydrolases"/>
    <property type="match status" value="1"/>
</dbReference>
<dbReference type="InterPro" id="IPR050272">
    <property type="entry name" value="Isochorismatase-like_hydrls"/>
</dbReference>
<comment type="caution">
    <text evidence="3">The sequence shown here is derived from an EMBL/GenBank/DDBJ whole genome shotgun (WGS) entry which is preliminary data.</text>
</comment>
<keyword evidence="1 3" id="KW-0378">Hydrolase</keyword>
<dbReference type="Proteomes" id="UP000320813">
    <property type="component" value="Unassembled WGS sequence"/>
</dbReference>
<dbReference type="InterPro" id="IPR036380">
    <property type="entry name" value="Isochorismatase-like_sf"/>
</dbReference>
<organism evidence="3 4">
    <name type="scientific">Candidatus Acidulodesulfobacterium ferriphilum</name>
    <dbReference type="NCBI Taxonomy" id="2597223"/>
    <lineage>
        <taxon>Bacteria</taxon>
        <taxon>Deltaproteobacteria</taxon>
        <taxon>Candidatus Acidulodesulfobacterales</taxon>
        <taxon>Candidatus Acidulodesulfobacterium</taxon>
    </lineage>
</organism>
<dbReference type="PANTHER" id="PTHR43540">
    <property type="entry name" value="PEROXYUREIDOACRYLATE/UREIDOACRYLATE AMIDOHYDROLASE-RELATED"/>
    <property type="match status" value="1"/>
</dbReference>
<dbReference type="PANTHER" id="PTHR43540:SF6">
    <property type="entry name" value="ISOCHORISMATASE-LIKE DOMAIN-CONTAINING PROTEIN"/>
    <property type="match status" value="1"/>
</dbReference>
<dbReference type="Gene3D" id="3.40.50.850">
    <property type="entry name" value="Isochorismatase-like"/>
    <property type="match status" value="1"/>
</dbReference>
<dbReference type="InterPro" id="IPR000868">
    <property type="entry name" value="Isochorismatase-like_dom"/>
</dbReference>
<evidence type="ECO:0000256" key="1">
    <source>
        <dbReference type="ARBA" id="ARBA00022801"/>
    </source>
</evidence>
<gene>
    <name evidence="3" type="ORF">EVJ47_03455</name>
</gene>
<name>A0A519BDJ1_9DELT</name>
<dbReference type="Pfam" id="PF00857">
    <property type="entry name" value="Isochorismatase"/>
    <property type="match status" value="1"/>
</dbReference>
<evidence type="ECO:0000313" key="4">
    <source>
        <dbReference type="Proteomes" id="UP000320813"/>
    </source>
</evidence>
<reference evidence="3 4" key="1">
    <citation type="submission" date="2019-01" db="EMBL/GenBank/DDBJ databases">
        <title>Insights into ecological role of a new deltaproteobacterial order Candidatus Sinidesulfobacterales (Sva0485) by metagenomics and metatranscriptomics.</title>
        <authorList>
            <person name="Tan S."/>
            <person name="Liu J."/>
            <person name="Fang Y."/>
            <person name="Hedlund B.P."/>
            <person name="Lian Z.H."/>
            <person name="Huang L.Y."/>
            <person name="Li J.T."/>
            <person name="Huang L.N."/>
            <person name="Li W.J."/>
            <person name="Jiang H.C."/>
            <person name="Dong H.L."/>
            <person name="Shu W.S."/>
        </authorList>
    </citation>
    <scope>NUCLEOTIDE SEQUENCE [LARGE SCALE GENOMIC DNA]</scope>
    <source>
        <strain evidence="3">AP3</strain>
    </source>
</reference>
<proteinExistence type="predicted"/>
<sequence>MKNIDGIPVYETLREIVDPSRSCLVIWDVQNATAERVFNKDEFIKNLKNFTGRLRGKMPFIYSKIATDLPKGFASSWSYYWRMKMFNVSNPDDMFKTAFSSGAMEICRDVKPFEGDIVIDKYTASLFVGTYFEHLLRNRGITTVIFTGIATEIGIESSARDASNKGFYPVIVSDCVSSMGKENHERSLKNMESMFFICENSHDIVEAALN</sequence>
<dbReference type="CDD" id="cd00431">
    <property type="entry name" value="cysteine_hydrolases"/>
    <property type="match status" value="1"/>
</dbReference>
<protein>
    <submittedName>
        <fullName evidence="3">Cysteine hydrolase</fullName>
    </submittedName>
</protein>
<feature type="domain" description="Isochorismatase-like" evidence="2">
    <location>
        <begin position="22"/>
        <end position="197"/>
    </location>
</feature>
<evidence type="ECO:0000313" key="3">
    <source>
        <dbReference type="EMBL" id="RZD15342.1"/>
    </source>
</evidence>
<dbReference type="GO" id="GO:0016787">
    <property type="term" value="F:hydrolase activity"/>
    <property type="evidence" value="ECO:0007669"/>
    <property type="project" value="UniProtKB-KW"/>
</dbReference>
<dbReference type="EMBL" id="SGBD01000001">
    <property type="protein sequence ID" value="RZD15342.1"/>
    <property type="molecule type" value="Genomic_DNA"/>
</dbReference>